<comment type="catalytic activity">
    <reaction evidence="4 7">
        <text>uridine(38/39/40) in tRNA = pseudouridine(38/39/40) in tRNA</text>
        <dbReference type="Rhea" id="RHEA:22376"/>
        <dbReference type="Rhea" id="RHEA-COMP:10085"/>
        <dbReference type="Rhea" id="RHEA-COMP:10087"/>
        <dbReference type="ChEBI" id="CHEBI:65314"/>
        <dbReference type="ChEBI" id="CHEBI:65315"/>
        <dbReference type="EC" id="5.4.99.12"/>
    </reaction>
</comment>
<protein>
    <recommendedName>
        <fullName evidence="4">tRNA pseudouridine synthase A</fullName>
        <ecNumber evidence="4">5.4.99.12</ecNumber>
    </recommendedName>
    <alternativeName>
        <fullName evidence="4">tRNA pseudouridine(38-40) synthase</fullName>
    </alternativeName>
    <alternativeName>
        <fullName evidence="4">tRNA pseudouridylate synthase I</fullName>
    </alternativeName>
    <alternativeName>
        <fullName evidence="4">tRNA-uridine isomerase I</fullName>
    </alternativeName>
</protein>
<dbReference type="NCBIfam" id="TIGR00071">
    <property type="entry name" value="hisT_truA"/>
    <property type="match status" value="1"/>
</dbReference>
<evidence type="ECO:0000256" key="4">
    <source>
        <dbReference type="HAMAP-Rule" id="MF_00171"/>
    </source>
</evidence>
<dbReference type="EMBL" id="FOXW01000001">
    <property type="protein sequence ID" value="SFP97890.1"/>
    <property type="molecule type" value="Genomic_DNA"/>
</dbReference>
<dbReference type="FunFam" id="3.30.70.580:FF:000001">
    <property type="entry name" value="tRNA pseudouridine synthase A"/>
    <property type="match status" value="1"/>
</dbReference>
<dbReference type="GO" id="GO:0160147">
    <property type="term" value="F:tRNA pseudouridine(38-40) synthase activity"/>
    <property type="evidence" value="ECO:0007669"/>
    <property type="project" value="UniProtKB-EC"/>
</dbReference>
<dbReference type="SUPFAM" id="SSF55120">
    <property type="entry name" value="Pseudouridine synthase"/>
    <property type="match status" value="1"/>
</dbReference>
<reference evidence="9" key="1">
    <citation type="submission" date="2016-10" db="EMBL/GenBank/DDBJ databases">
        <authorList>
            <person name="de Groot N.N."/>
        </authorList>
    </citation>
    <scope>NUCLEOTIDE SEQUENCE [LARGE SCALE GENOMIC DNA]</scope>
    <source>
        <strain evidence="9">DSM 20581</strain>
    </source>
</reference>
<evidence type="ECO:0000313" key="10">
    <source>
        <dbReference type="Proteomes" id="UP000199136"/>
    </source>
</evidence>
<keyword evidence="10" id="KW-1185">Reference proteome</keyword>
<comment type="function">
    <text evidence="4">Formation of pseudouridine at positions 38, 39 and 40 in the anticodon stem and loop of transfer RNAs.</text>
</comment>
<organism evidence="9 10">
    <name type="scientific">Desemzia incerta</name>
    <dbReference type="NCBI Taxonomy" id="82801"/>
    <lineage>
        <taxon>Bacteria</taxon>
        <taxon>Bacillati</taxon>
        <taxon>Bacillota</taxon>
        <taxon>Bacilli</taxon>
        <taxon>Lactobacillales</taxon>
        <taxon>Carnobacteriaceae</taxon>
        <taxon>Desemzia</taxon>
    </lineage>
</organism>
<dbReference type="PANTHER" id="PTHR11142">
    <property type="entry name" value="PSEUDOURIDYLATE SYNTHASE"/>
    <property type="match status" value="1"/>
</dbReference>
<dbReference type="HAMAP" id="MF_00171">
    <property type="entry name" value="TruA"/>
    <property type="match status" value="1"/>
</dbReference>
<keyword evidence="3 4" id="KW-0413">Isomerase</keyword>
<keyword evidence="2 4" id="KW-0819">tRNA processing</keyword>
<feature type="binding site" evidence="4 6">
    <location>
        <position position="111"/>
    </location>
    <ligand>
        <name>substrate</name>
    </ligand>
</feature>
<feature type="domain" description="Pseudouridine synthase I TruA alpha/beta" evidence="8">
    <location>
        <begin position="9"/>
        <end position="105"/>
    </location>
</feature>
<dbReference type="InterPro" id="IPR001406">
    <property type="entry name" value="PsdUridine_synth_TruA"/>
</dbReference>
<feature type="active site" description="Nucleophile" evidence="4 5">
    <location>
        <position position="53"/>
    </location>
</feature>
<dbReference type="STRING" id="82801.SAMN04488506_0152"/>
<dbReference type="CDD" id="cd02570">
    <property type="entry name" value="PseudoU_synth_EcTruA"/>
    <property type="match status" value="1"/>
</dbReference>
<dbReference type="Proteomes" id="UP000199136">
    <property type="component" value="Unassembled WGS sequence"/>
</dbReference>
<evidence type="ECO:0000256" key="2">
    <source>
        <dbReference type="ARBA" id="ARBA00022694"/>
    </source>
</evidence>
<dbReference type="PANTHER" id="PTHR11142:SF0">
    <property type="entry name" value="TRNA PSEUDOURIDINE SYNTHASE-LIKE 1"/>
    <property type="match status" value="1"/>
</dbReference>
<evidence type="ECO:0000256" key="6">
    <source>
        <dbReference type="PIRSR" id="PIRSR001430-2"/>
    </source>
</evidence>
<dbReference type="GO" id="GO:0031119">
    <property type="term" value="P:tRNA pseudouridine synthesis"/>
    <property type="evidence" value="ECO:0007669"/>
    <property type="project" value="UniProtKB-UniRule"/>
</dbReference>
<accession>A0A1I5URR5</accession>
<sequence length="247" mass="28225">MKNIKMKIEYDGGRYLGWQRLSNSDKTIQGKIENILTNMTGTKVEIIGSGRTDSGTHAKGQIANFKTDSTMAFTDMLDYLNRYLPQDIVVKKLEEVPERFHARYNAVGKTYSYRIWNNTIPSAFERNYSYQYPDKLDIDKMNEACEKLIGTHDFIGFSSLKKSKKSTVRTIDEIKIQREGNIIRFTFTGNGFLHKMVRIIMGTLLDIGAGVMESEYIDTIFKSGVRSQAGETVPAQGLFLEEVYYTK</sequence>
<evidence type="ECO:0000259" key="8">
    <source>
        <dbReference type="Pfam" id="PF01416"/>
    </source>
</evidence>
<dbReference type="Gene3D" id="3.30.70.660">
    <property type="entry name" value="Pseudouridine synthase I, catalytic domain, C-terminal subdomain"/>
    <property type="match status" value="1"/>
</dbReference>
<dbReference type="InterPro" id="IPR020095">
    <property type="entry name" value="PsdUridine_synth_TruA_C"/>
</dbReference>
<proteinExistence type="inferred from homology"/>
<evidence type="ECO:0000256" key="1">
    <source>
        <dbReference type="ARBA" id="ARBA00009375"/>
    </source>
</evidence>
<gene>
    <name evidence="4" type="primary">truA</name>
    <name evidence="9" type="ORF">SAMN04488506_0152</name>
</gene>
<comment type="similarity">
    <text evidence="1 4 7">Belongs to the tRNA pseudouridine synthase TruA family.</text>
</comment>
<evidence type="ECO:0000256" key="3">
    <source>
        <dbReference type="ARBA" id="ARBA00023235"/>
    </source>
</evidence>
<evidence type="ECO:0000256" key="7">
    <source>
        <dbReference type="RuleBase" id="RU003792"/>
    </source>
</evidence>
<dbReference type="InterPro" id="IPR020097">
    <property type="entry name" value="PsdUridine_synth_TruA_a/b_dom"/>
</dbReference>
<evidence type="ECO:0000256" key="5">
    <source>
        <dbReference type="PIRSR" id="PIRSR001430-1"/>
    </source>
</evidence>
<dbReference type="Gene3D" id="3.30.70.580">
    <property type="entry name" value="Pseudouridine synthase I, catalytic domain, N-terminal subdomain"/>
    <property type="match status" value="1"/>
</dbReference>
<dbReference type="Pfam" id="PF01416">
    <property type="entry name" value="PseudoU_synth_1"/>
    <property type="match status" value="2"/>
</dbReference>
<evidence type="ECO:0000313" key="9">
    <source>
        <dbReference type="EMBL" id="SFP97890.1"/>
    </source>
</evidence>
<dbReference type="PIRSF" id="PIRSF001430">
    <property type="entry name" value="tRNA_psdUrid_synth"/>
    <property type="match status" value="1"/>
</dbReference>
<comment type="subunit">
    <text evidence="4">Homodimer.</text>
</comment>
<feature type="domain" description="Pseudouridine synthase I TruA alpha/beta" evidence="8">
    <location>
        <begin position="144"/>
        <end position="245"/>
    </location>
</feature>
<dbReference type="GO" id="GO:0003723">
    <property type="term" value="F:RNA binding"/>
    <property type="evidence" value="ECO:0007669"/>
    <property type="project" value="InterPro"/>
</dbReference>
<comment type="caution">
    <text evidence="4">Lacks conserved residue(s) required for the propagation of feature annotation.</text>
</comment>
<dbReference type="RefSeq" id="WP_092479199.1">
    <property type="nucleotide sequence ID" value="NZ_FOXW01000001.1"/>
</dbReference>
<dbReference type="InterPro" id="IPR020094">
    <property type="entry name" value="TruA/RsuA/RluB/E/F_N"/>
</dbReference>
<dbReference type="AlphaFoldDB" id="A0A1I5URR5"/>
<dbReference type="OrthoDB" id="9811823at2"/>
<dbReference type="InterPro" id="IPR020103">
    <property type="entry name" value="PsdUridine_synth_cat_dom_sf"/>
</dbReference>
<dbReference type="EC" id="5.4.99.12" evidence="4"/>
<name>A0A1I5URR5_9LACT</name>